<dbReference type="GO" id="GO:0000307">
    <property type="term" value="C:cyclin-dependent protein kinase holoenzyme complex"/>
    <property type="evidence" value="ECO:0000318"/>
    <property type="project" value="GO_Central"/>
</dbReference>
<dbReference type="GO" id="GO:0005524">
    <property type="term" value="F:ATP binding"/>
    <property type="evidence" value="ECO:0007669"/>
    <property type="project" value="UniProtKB-UniRule"/>
</dbReference>
<evidence type="ECO:0000256" key="5">
    <source>
        <dbReference type="ARBA" id="ARBA00022741"/>
    </source>
</evidence>
<dbReference type="EMBL" id="LFYR01000980">
    <property type="protein sequence ID" value="KMZ66394.1"/>
    <property type="molecule type" value="Genomic_DNA"/>
</dbReference>
<name>A0A0K9PBN7_ZOSMR</name>
<evidence type="ECO:0000256" key="1">
    <source>
        <dbReference type="ARBA" id="ARBA00006485"/>
    </source>
</evidence>
<feature type="compositionally biased region" description="Basic residues" evidence="10">
    <location>
        <begin position="421"/>
        <end position="433"/>
    </location>
</feature>
<dbReference type="InterPro" id="IPR017441">
    <property type="entry name" value="Protein_kinase_ATP_BS"/>
</dbReference>
<dbReference type="AlphaFoldDB" id="A0A0K9PBN7"/>
<dbReference type="PANTHER" id="PTHR24056">
    <property type="entry name" value="CELL DIVISION PROTEIN KINASE"/>
    <property type="match status" value="1"/>
</dbReference>
<dbReference type="STRING" id="29655.A0A0K9PBN7"/>
<comment type="caution">
    <text evidence="12">The sequence shown here is derived from an EMBL/GenBank/DDBJ whole genome shotgun (WGS) entry which is preliminary data.</text>
</comment>
<keyword evidence="6 12" id="KW-0418">Kinase</keyword>
<dbReference type="PANTHER" id="PTHR24056:SF358">
    <property type="entry name" value="PROTEIN KINASE DOMAIN-CONTAINING PROTEIN"/>
    <property type="match status" value="1"/>
</dbReference>
<keyword evidence="7 9" id="KW-0067">ATP-binding</keyword>
<evidence type="ECO:0000256" key="3">
    <source>
        <dbReference type="ARBA" id="ARBA00022527"/>
    </source>
</evidence>
<evidence type="ECO:0000256" key="6">
    <source>
        <dbReference type="ARBA" id="ARBA00022777"/>
    </source>
</evidence>
<feature type="compositionally biased region" description="Basic and acidic residues" evidence="10">
    <location>
        <begin position="387"/>
        <end position="420"/>
    </location>
</feature>
<dbReference type="GO" id="GO:0008353">
    <property type="term" value="F:RNA polymerase II CTD heptapeptide repeat kinase activity"/>
    <property type="evidence" value="ECO:0000318"/>
    <property type="project" value="GO_Central"/>
</dbReference>
<dbReference type="SMART" id="SM00220">
    <property type="entry name" value="S_TKc"/>
    <property type="match status" value="1"/>
</dbReference>
<dbReference type="FunFam" id="3.30.200.20:FF:000021">
    <property type="entry name" value="probable serine/threonine-protein kinase At1g54610"/>
    <property type="match status" value="1"/>
</dbReference>
<feature type="binding site" evidence="9">
    <location>
        <position position="121"/>
    </location>
    <ligand>
        <name>ATP</name>
        <dbReference type="ChEBI" id="CHEBI:30616"/>
    </ligand>
</feature>
<reference evidence="13" key="1">
    <citation type="journal article" date="2016" name="Nature">
        <title>The genome of the seagrass Zostera marina reveals angiosperm adaptation to the sea.</title>
        <authorList>
            <person name="Olsen J.L."/>
            <person name="Rouze P."/>
            <person name="Verhelst B."/>
            <person name="Lin Y.-C."/>
            <person name="Bayer T."/>
            <person name="Collen J."/>
            <person name="Dattolo E."/>
            <person name="De Paoli E."/>
            <person name="Dittami S."/>
            <person name="Maumus F."/>
            <person name="Michel G."/>
            <person name="Kersting A."/>
            <person name="Lauritano C."/>
            <person name="Lohaus R."/>
            <person name="Toepel M."/>
            <person name="Tonon T."/>
            <person name="Vanneste K."/>
            <person name="Amirebrahimi M."/>
            <person name="Brakel J."/>
            <person name="Bostroem C."/>
            <person name="Chovatia M."/>
            <person name="Grimwood J."/>
            <person name="Jenkins J.W."/>
            <person name="Jueterbock A."/>
            <person name="Mraz A."/>
            <person name="Stam W.T."/>
            <person name="Tice H."/>
            <person name="Bornberg-Bauer E."/>
            <person name="Green P.J."/>
            <person name="Pearson G.A."/>
            <person name="Procaccini G."/>
            <person name="Duarte C.M."/>
            <person name="Schmutz J."/>
            <person name="Reusch T.B.H."/>
            <person name="Van de Peer Y."/>
        </authorList>
    </citation>
    <scope>NUCLEOTIDE SEQUENCE [LARGE SCALE GENOMIC DNA]</scope>
    <source>
        <strain evidence="13">cv. Finnish</strain>
    </source>
</reference>
<evidence type="ECO:0000313" key="13">
    <source>
        <dbReference type="Proteomes" id="UP000036987"/>
    </source>
</evidence>
<dbReference type="InterPro" id="IPR050108">
    <property type="entry name" value="CDK"/>
</dbReference>
<evidence type="ECO:0000256" key="4">
    <source>
        <dbReference type="ARBA" id="ARBA00022679"/>
    </source>
</evidence>
<evidence type="ECO:0000256" key="7">
    <source>
        <dbReference type="ARBA" id="ARBA00022840"/>
    </source>
</evidence>
<dbReference type="InterPro" id="IPR000719">
    <property type="entry name" value="Prot_kinase_dom"/>
</dbReference>
<evidence type="ECO:0000259" key="11">
    <source>
        <dbReference type="PROSITE" id="PS50011"/>
    </source>
</evidence>
<accession>A0A0K9PBN7</accession>
<evidence type="ECO:0000256" key="9">
    <source>
        <dbReference type="PROSITE-ProRule" id="PRU10141"/>
    </source>
</evidence>
<gene>
    <name evidence="12" type="ORF">ZOSMA_29G00430</name>
</gene>
<proteinExistence type="inferred from homology"/>
<evidence type="ECO:0000256" key="10">
    <source>
        <dbReference type="SAM" id="MobiDB-lite"/>
    </source>
</evidence>
<protein>
    <recommendedName>
        <fullName evidence="2">[RNA-polymerase]-subunit kinase</fullName>
        <ecNumber evidence="2">2.7.11.23</ecNumber>
    </recommendedName>
</protein>
<comment type="catalytic activity">
    <reaction evidence="8">
        <text>[DNA-directed RNA polymerase] + ATP = phospho-[DNA-directed RNA polymerase] + ADP + H(+)</text>
        <dbReference type="Rhea" id="RHEA:10216"/>
        <dbReference type="Rhea" id="RHEA-COMP:11321"/>
        <dbReference type="Rhea" id="RHEA-COMP:11322"/>
        <dbReference type="ChEBI" id="CHEBI:15378"/>
        <dbReference type="ChEBI" id="CHEBI:30616"/>
        <dbReference type="ChEBI" id="CHEBI:43176"/>
        <dbReference type="ChEBI" id="CHEBI:68546"/>
        <dbReference type="ChEBI" id="CHEBI:456216"/>
        <dbReference type="EC" id="2.7.11.23"/>
    </reaction>
</comment>
<evidence type="ECO:0000256" key="2">
    <source>
        <dbReference type="ARBA" id="ARBA00012409"/>
    </source>
</evidence>
<keyword evidence="3" id="KW-0723">Serine/threonine-protein kinase</keyword>
<evidence type="ECO:0000256" key="8">
    <source>
        <dbReference type="ARBA" id="ARBA00049280"/>
    </source>
</evidence>
<organism evidence="12 13">
    <name type="scientific">Zostera marina</name>
    <name type="common">Eelgrass</name>
    <dbReference type="NCBI Taxonomy" id="29655"/>
    <lineage>
        <taxon>Eukaryota</taxon>
        <taxon>Viridiplantae</taxon>
        <taxon>Streptophyta</taxon>
        <taxon>Embryophyta</taxon>
        <taxon>Tracheophyta</taxon>
        <taxon>Spermatophyta</taxon>
        <taxon>Magnoliopsida</taxon>
        <taxon>Liliopsida</taxon>
        <taxon>Zosteraceae</taxon>
        <taxon>Zostera</taxon>
    </lineage>
</organism>
<dbReference type="Proteomes" id="UP000036987">
    <property type="component" value="Unassembled WGS sequence"/>
</dbReference>
<dbReference type="FunFam" id="1.10.510.10:FF:000043">
    <property type="entry name" value="probable serine/threonine-protein kinase At1g54610"/>
    <property type="match status" value="1"/>
</dbReference>
<dbReference type="PROSITE" id="PS00108">
    <property type="entry name" value="PROTEIN_KINASE_ST"/>
    <property type="match status" value="1"/>
</dbReference>
<dbReference type="OrthoDB" id="1732493at2759"/>
<keyword evidence="13" id="KW-1185">Reference proteome</keyword>
<feature type="domain" description="Protein kinase" evidence="11">
    <location>
        <begin position="92"/>
        <end position="377"/>
    </location>
</feature>
<dbReference type="Pfam" id="PF00069">
    <property type="entry name" value="Pkinase"/>
    <property type="match status" value="1"/>
</dbReference>
<feature type="region of interest" description="Disordered" evidence="10">
    <location>
        <begin position="387"/>
        <end position="445"/>
    </location>
</feature>
<dbReference type="PROSITE" id="PS50011">
    <property type="entry name" value="PROTEIN_KINASE_DOM"/>
    <property type="match status" value="1"/>
</dbReference>
<dbReference type="InterPro" id="IPR008271">
    <property type="entry name" value="Ser/Thr_kinase_AS"/>
</dbReference>
<dbReference type="GO" id="GO:0032968">
    <property type="term" value="P:positive regulation of transcription elongation by RNA polymerase II"/>
    <property type="evidence" value="ECO:0000318"/>
    <property type="project" value="GO_Central"/>
</dbReference>
<keyword evidence="5 9" id="KW-0547">Nucleotide-binding</keyword>
<sequence length="564" mass="63608">MWVIRGCLCNSKTGGKDKEDKEITAGVSEDVVIGGKLKKLSDVESSNNTPSDPTSLFTSLVAANNSLDWPPWLLSVAGDALAGWIPRKSNSFRKLCKIGEGTYSNVYKAMDLETEKIVALKKVRFNSGDYESIKFMAREITLLRRLDHPNIIKLEGLIISRVSCSIYLVFEYMEHDLTGLAESPDINLTLPQIKCYMKQLLSGLEHCHSQGVLHRDIKGSNLLIDNHGVLKIGDFGLASSYDPEHQQIMTSQVVTLWYRAPELILGATHYGVGVDLWSTGCILGELLAKKPILPGRTEVEQLYKIFRLCGSPSDEYLQKTKLPHADIIKAENKHHTNSIPEIFKDFPSSSILLIQTLLSIEPAKRGTATSALDSEFFSTQPYACEPEKLPQYRPSKEMDIRDMKTESRRKKAVNEKGNDKSKRKKKIESRKRNPNSAVLGREANSRLQDNLNRMRLMARINMYKSEKFPPPHQDGSLGFPSDNESSNFAQSFNSFFEMPSTFEMNHEPKPEKIRHRIAPSQIAIGENKHHPSSIHLNGRGLPKINKLYRREKGKELEVYGENVI</sequence>
<dbReference type="Gene3D" id="3.30.200.20">
    <property type="entry name" value="Phosphorylase Kinase, domain 1"/>
    <property type="match status" value="1"/>
</dbReference>
<dbReference type="SUPFAM" id="SSF56112">
    <property type="entry name" value="Protein kinase-like (PK-like)"/>
    <property type="match status" value="1"/>
</dbReference>
<dbReference type="GO" id="GO:0005634">
    <property type="term" value="C:nucleus"/>
    <property type="evidence" value="ECO:0000318"/>
    <property type="project" value="GO_Central"/>
</dbReference>
<dbReference type="InterPro" id="IPR011009">
    <property type="entry name" value="Kinase-like_dom_sf"/>
</dbReference>
<evidence type="ECO:0000313" key="12">
    <source>
        <dbReference type="EMBL" id="KMZ66394.1"/>
    </source>
</evidence>
<dbReference type="Gene3D" id="1.10.510.10">
    <property type="entry name" value="Transferase(Phosphotransferase) domain 1"/>
    <property type="match status" value="1"/>
</dbReference>
<dbReference type="PROSITE" id="PS00107">
    <property type="entry name" value="PROTEIN_KINASE_ATP"/>
    <property type="match status" value="1"/>
</dbReference>
<keyword evidence="4" id="KW-0808">Transferase</keyword>
<dbReference type="EC" id="2.7.11.23" evidence="2"/>
<comment type="similarity">
    <text evidence="1">Belongs to the protein kinase superfamily. CMGC Ser/Thr protein kinase family. CDC2/CDKX subfamily.</text>
</comment>